<name>A0A2M7VGM7_9BACT</name>
<dbReference type="GO" id="GO:0006011">
    <property type="term" value="P:UDP-alpha-D-glucose metabolic process"/>
    <property type="evidence" value="ECO:0007669"/>
    <property type="project" value="InterPro"/>
</dbReference>
<keyword evidence="3 6" id="KW-0808">Transferase</keyword>
<evidence type="ECO:0000256" key="2">
    <source>
        <dbReference type="ARBA" id="ARBA00012415"/>
    </source>
</evidence>
<comment type="catalytic activity">
    <reaction evidence="5 6">
        <text>alpha-D-glucose 1-phosphate + UTP + H(+) = UDP-alpha-D-glucose + diphosphate</text>
        <dbReference type="Rhea" id="RHEA:19889"/>
        <dbReference type="ChEBI" id="CHEBI:15378"/>
        <dbReference type="ChEBI" id="CHEBI:33019"/>
        <dbReference type="ChEBI" id="CHEBI:46398"/>
        <dbReference type="ChEBI" id="CHEBI:58601"/>
        <dbReference type="ChEBI" id="CHEBI:58885"/>
        <dbReference type="EC" id="2.7.7.9"/>
    </reaction>
</comment>
<organism evidence="8 9">
    <name type="scientific">Candidatus Komeilibacteria bacterium CG_4_10_14_0_2_um_filter_37_10</name>
    <dbReference type="NCBI Taxonomy" id="1974470"/>
    <lineage>
        <taxon>Bacteria</taxon>
        <taxon>Candidatus Komeiliibacteriota</taxon>
    </lineage>
</organism>
<dbReference type="InterPro" id="IPR005835">
    <property type="entry name" value="NTP_transferase_dom"/>
</dbReference>
<evidence type="ECO:0000256" key="4">
    <source>
        <dbReference type="ARBA" id="ARBA00022695"/>
    </source>
</evidence>
<comment type="caution">
    <text evidence="8">The sequence shown here is derived from an EMBL/GenBank/DDBJ whole genome shotgun (WGS) entry which is preliminary data.</text>
</comment>
<feature type="domain" description="Nucleotidyl transferase" evidence="7">
    <location>
        <begin position="6"/>
        <end position="265"/>
    </location>
</feature>
<reference evidence="9" key="1">
    <citation type="submission" date="2017-09" db="EMBL/GenBank/DDBJ databases">
        <title>Depth-based differentiation of microbial function through sediment-hosted aquifers and enrichment of novel symbionts in the deep terrestrial subsurface.</title>
        <authorList>
            <person name="Probst A.J."/>
            <person name="Ladd B."/>
            <person name="Jarett J.K."/>
            <person name="Geller-Mcgrath D.E."/>
            <person name="Sieber C.M.K."/>
            <person name="Emerson J.B."/>
            <person name="Anantharaman K."/>
            <person name="Thomas B.C."/>
            <person name="Malmstrom R."/>
            <person name="Stieglmeier M."/>
            <person name="Klingl A."/>
            <person name="Woyke T."/>
            <person name="Ryan C.M."/>
            <person name="Banfield J.F."/>
        </authorList>
    </citation>
    <scope>NUCLEOTIDE SEQUENCE [LARGE SCALE GENOMIC DNA]</scope>
</reference>
<dbReference type="Pfam" id="PF00483">
    <property type="entry name" value="NTP_transferase"/>
    <property type="match status" value="1"/>
</dbReference>
<dbReference type="AlphaFoldDB" id="A0A2M7VGM7"/>
<evidence type="ECO:0000259" key="7">
    <source>
        <dbReference type="Pfam" id="PF00483"/>
    </source>
</evidence>
<dbReference type="Gene3D" id="3.90.550.10">
    <property type="entry name" value="Spore Coat Polysaccharide Biosynthesis Protein SpsA, Chain A"/>
    <property type="match status" value="1"/>
</dbReference>
<comment type="similarity">
    <text evidence="1 6">Belongs to the UDPGP type 2 family.</text>
</comment>
<dbReference type="NCBIfam" id="TIGR01099">
    <property type="entry name" value="galU"/>
    <property type="match status" value="1"/>
</dbReference>
<accession>A0A2M7VGM7</accession>
<dbReference type="PANTHER" id="PTHR43197:SF1">
    <property type="entry name" value="UTP--GLUCOSE-1-PHOSPHATE URIDYLYLTRANSFERASE"/>
    <property type="match status" value="1"/>
</dbReference>
<keyword evidence="4 6" id="KW-0548">Nucleotidyltransferase</keyword>
<protein>
    <recommendedName>
        <fullName evidence="2 6">UTP--glucose-1-phosphate uridylyltransferase</fullName>
        <ecNumber evidence="2 6">2.7.7.9</ecNumber>
    </recommendedName>
    <alternativeName>
        <fullName evidence="6">UDP-glucose pyrophosphorylase</fullName>
    </alternativeName>
</protein>
<dbReference type="SUPFAM" id="SSF53448">
    <property type="entry name" value="Nucleotide-diphospho-sugar transferases"/>
    <property type="match status" value="1"/>
</dbReference>
<proteinExistence type="inferred from homology"/>
<dbReference type="EMBL" id="PFPO01000016">
    <property type="protein sequence ID" value="PIZ99670.1"/>
    <property type="molecule type" value="Genomic_DNA"/>
</dbReference>
<dbReference type="GO" id="GO:0003983">
    <property type="term" value="F:UTP:glucose-1-phosphate uridylyltransferase activity"/>
    <property type="evidence" value="ECO:0007669"/>
    <property type="project" value="UniProtKB-EC"/>
</dbReference>
<evidence type="ECO:0000256" key="1">
    <source>
        <dbReference type="ARBA" id="ARBA00006890"/>
    </source>
</evidence>
<gene>
    <name evidence="8" type="primary">galU</name>
    <name evidence="8" type="ORF">COX77_00920</name>
</gene>
<evidence type="ECO:0000256" key="6">
    <source>
        <dbReference type="RuleBase" id="RU361259"/>
    </source>
</evidence>
<dbReference type="PANTHER" id="PTHR43197">
    <property type="entry name" value="UTP--GLUCOSE-1-PHOSPHATE URIDYLYLTRANSFERASE"/>
    <property type="match status" value="1"/>
</dbReference>
<sequence length="287" mass="32280">MQKIRKAVIPVAGLGTRFLPATKAQPKEMLTLVDKPIIQYIVEEAVAAGIEQIIFVTSQTKRAIEDHFDRNFELEYRLRQKGKKDDLRSITQLSELATFVYIRQNTPKGLGHAIATAEPVIGNEPFAVFLGDDIIAAKKPAIKQLMEVYDKYGAVVLAARKVDKKIVNRYGIIAGHKINEGLYQVDDLVEKPEIAVAPSNIAIGFRYILRPEIFSILKKTKPGRGGEIQITDALREYSKQKPIYALEFAGEYFDCGSKLGFLEATVHFGLQHTSIKKDFKKYLKKIK</sequence>
<dbReference type="CDD" id="cd02541">
    <property type="entry name" value="UGPase_prokaryotic"/>
    <property type="match status" value="1"/>
</dbReference>
<dbReference type="InterPro" id="IPR005771">
    <property type="entry name" value="GalU_uridylyltTrfase_bac/arc"/>
</dbReference>
<dbReference type="EC" id="2.7.7.9" evidence="2 6"/>
<evidence type="ECO:0000313" key="9">
    <source>
        <dbReference type="Proteomes" id="UP000230405"/>
    </source>
</evidence>
<evidence type="ECO:0000256" key="3">
    <source>
        <dbReference type="ARBA" id="ARBA00022679"/>
    </source>
</evidence>
<evidence type="ECO:0000256" key="5">
    <source>
        <dbReference type="ARBA" id="ARBA00048128"/>
    </source>
</evidence>
<evidence type="ECO:0000313" key="8">
    <source>
        <dbReference type="EMBL" id="PIZ99670.1"/>
    </source>
</evidence>
<dbReference type="Proteomes" id="UP000230405">
    <property type="component" value="Unassembled WGS sequence"/>
</dbReference>
<dbReference type="InterPro" id="IPR029044">
    <property type="entry name" value="Nucleotide-diphossugar_trans"/>
</dbReference>